<keyword evidence="3" id="KW-1185">Reference proteome</keyword>
<dbReference type="InterPro" id="IPR012902">
    <property type="entry name" value="N_methyl_site"/>
</dbReference>
<name>A0A543FLZ7_9MICO</name>
<keyword evidence="1" id="KW-1133">Transmembrane helix</keyword>
<dbReference type="Gene3D" id="3.30.700.10">
    <property type="entry name" value="Glycoprotein, Type 4 Pilin"/>
    <property type="match status" value="1"/>
</dbReference>
<gene>
    <name evidence="2" type="ORF">FB391_1184</name>
</gene>
<keyword evidence="1" id="KW-0812">Transmembrane</keyword>
<dbReference type="Pfam" id="PF07963">
    <property type="entry name" value="N_methyl"/>
    <property type="match status" value="1"/>
</dbReference>
<accession>A0A543FLZ7</accession>
<dbReference type="InterPro" id="IPR045584">
    <property type="entry name" value="Pilin-like"/>
</dbReference>
<dbReference type="PROSITE" id="PS00409">
    <property type="entry name" value="PROKAR_NTER_METHYL"/>
    <property type="match status" value="1"/>
</dbReference>
<feature type="transmembrane region" description="Helical" evidence="1">
    <location>
        <begin position="21"/>
        <end position="46"/>
    </location>
</feature>
<dbReference type="SUPFAM" id="SSF54523">
    <property type="entry name" value="Pili subunits"/>
    <property type="match status" value="1"/>
</dbReference>
<evidence type="ECO:0000313" key="3">
    <source>
        <dbReference type="Proteomes" id="UP000320235"/>
    </source>
</evidence>
<proteinExistence type="predicted"/>
<keyword evidence="1" id="KW-0472">Membrane</keyword>
<evidence type="ECO:0000313" key="2">
    <source>
        <dbReference type="EMBL" id="TQM34889.1"/>
    </source>
</evidence>
<dbReference type="RefSeq" id="WP_185842958.1">
    <property type="nucleotide sequence ID" value="NZ_BAABLH010000005.1"/>
</dbReference>
<protein>
    <submittedName>
        <fullName evidence="2">Prepilin-type N-terminal cleavage/methylation domain-containing protein</fullName>
    </submittedName>
</protein>
<dbReference type="Proteomes" id="UP000320235">
    <property type="component" value="Unassembled WGS sequence"/>
</dbReference>
<dbReference type="AlphaFoldDB" id="A0A543FLZ7"/>
<sequence length="141" mass="14397">MRAVQTGDLSVGRAREDAERGLTLVELIIVVVIFAILVAIAIPLYLNLQQHARNNAAAAAAANAAAMITAQMAQRPSIAPIDVDTTAITRYVDPPLALQVSGDVGDIGSVCVRIISGGGVDALHLAGGAEEITAGPCSSAR</sequence>
<organism evidence="2 3">
    <name type="scientific">Microbacterium kyungheense</name>
    <dbReference type="NCBI Taxonomy" id="1263636"/>
    <lineage>
        <taxon>Bacteria</taxon>
        <taxon>Bacillati</taxon>
        <taxon>Actinomycetota</taxon>
        <taxon>Actinomycetes</taxon>
        <taxon>Micrococcales</taxon>
        <taxon>Microbacteriaceae</taxon>
        <taxon>Microbacterium</taxon>
    </lineage>
</organism>
<dbReference type="NCBIfam" id="TIGR02532">
    <property type="entry name" value="IV_pilin_GFxxxE"/>
    <property type="match status" value="1"/>
</dbReference>
<dbReference type="EMBL" id="VFPE01000001">
    <property type="protein sequence ID" value="TQM34889.1"/>
    <property type="molecule type" value="Genomic_DNA"/>
</dbReference>
<evidence type="ECO:0000256" key="1">
    <source>
        <dbReference type="SAM" id="Phobius"/>
    </source>
</evidence>
<comment type="caution">
    <text evidence="2">The sequence shown here is derived from an EMBL/GenBank/DDBJ whole genome shotgun (WGS) entry which is preliminary data.</text>
</comment>
<reference evidence="2 3" key="1">
    <citation type="submission" date="2019-06" db="EMBL/GenBank/DDBJ databases">
        <title>Sequencing the genomes of 1000 actinobacteria strains.</title>
        <authorList>
            <person name="Klenk H.-P."/>
        </authorList>
    </citation>
    <scope>NUCLEOTIDE SEQUENCE [LARGE SCALE GENOMIC DNA]</scope>
    <source>
        <strain evidence="2 3">DSM 105492</strain>
    </source>
</reference>